<comment type="caution">
    <text evidence="4">The sequence shown here is derived from an EMBL/GenBank/DDBJ whole genome shotgun (WGS) entry which is preliminary data.</text>
</comment>
<dbReference type="Proteomes" id="UP000319731">
    <property type="component" value="Unassembled WGS sequence"/>
</dbReference>
<name>A0A507C9N7_9FUNG</name>
<evidence type="ECO:0000313" key="4">
    <source>
        <dbReference type="EMBL" id="TPX36191.1"/>
    </source>
</evidence>
<dbReference type="RefSeq" id="XP_031026504.1">
    <property type="nucleotide sequence ID" value="XM_031167533.1"/>
</dbReference>
<keyword evidence="3" id="KW-0687">Ribonucleoprotein</keyword>
<dbReference type="EMBL" id="QEAO01000005">
    <property type="protein sequence ID" value="TPX36191.1"/>
    <property type="molecule type" value="Genomic_DNA"/>
</dbReference>
<dbReference type="GeneID" id="42002830"/>
<proteinExistence type="inferred from homology"/>
<evidence type="ECO:0008006" key="6">
    <source>
        <dbReference type="Google" id="ProtNLM"/>
    </source>
</evidence>
<dbReference type="STRING" id="1806994.A0A507C9N7"/>
<evidence type="ECO:0000256" key="1">
    <source>
        <dbReference type="ARBA" id="ARBA00006598"/>
    </source>
</evidence>
<protein>
    <recommendedName>
        <fullName evidence="6">50S ribosomal protein L35</fullName>
    </recommendedName>
</protein>
<dbReference type="InterPro" id="IPR021137">
    <property type="entry name" value="Ribosomal_bL35-like"/>
</dbReference>
<dbReference type="Pfam" id="PF01632">
    <property type="entry name" value="Ribosomal_L35p"/>
    <property type="match status" value="1"/>
</dbReference>
<gene>
    <name evidence="4" type="ORF">SmJEL517_g01605</name>
</gene>
<accession>A0A507C9N7</accession>
<evidence type="ECO:0000256" key="2">
    <source>
        <dbReference type="ARBA" id="ARBA00022980"/>
    </source>
</evidence>
<dbReference type="GO" id="GO:1990904">
    <property type="term" value="C:ribonucleoprotein complex"/>
    <property type="evidence" value="ECO:0007669"/>
    <property type="project" value="UniProtKB-KW"/>
</dbReference>
<reference evidence="4 5" key="1">
    <citation type="journal article" date="2019" name="Sci. Rep.">
        <title>Comparative genomics of chytrid fungi reveal insights into the obligate biotrophic and pathogenic lifestyle of Synchytrium endobioticum.</title>
        <authorList>
            <person name="van de Vossenberg B.T.L.H."/>
            <person name="Warris S."/>
            <person name="Nguyen H.D.T."/>
            <person name="van Gent-Pelzer M.P.E."/>
            <person name="Joly D.L."/>
            <person name="van de Geest H.C."/>
            <person name="Bonants P.J.M."/>
            <person name="Smith D.S."/>
            <person name="Levesque C.A."/>
            <person name="van der Lee T.A.J."/>
        </authorList>
    </citation>
    <scope>NUCLEOTIDE SEQUENCE [LARGE SCALE GENOMIC DNA]</scope>
    <source>
        <strain evidence="4 5">JEL517</strain>
    </source>
</reference>
<evidence type="ECO:0000256" key="3">
    <source>
        <dbReference type="ARBA" id="ARBA00023274"/>
    </source>
</evidence>
<evidence type="ECO:0000313" key="5">
    <source>
        <dbReference type="Proteomes" id="UP000319731"/>
    </source>
</evidence>
<comment type="similarity">
    <text evidence="1">Belongs to the bacterial ribosomal protein bL35 family.</text>
</comment>
<organism evidence="4 5">
    <name type="scientific">Synchytrium microbalum</name>
    <dbReference type="NCBI Taxonomy" id="1806994"/>
    <lineage>
        <taxon>Eukaryota</taxon>
        <taxon>Fungi</taxon>
        <taxon>Fungi incertae sedis</taxon>
        <taxon>Chytridiomycota</taxon>
        <taxon>Chytridiomycota incertae sedis</taxon>
        <taxon>Chytridiomycetes</taxon>
        <taxon>Synchytriales</taxon>
        <taxon>Synchytriaceae</taxon>
        <taxon>Synchytrium</taxon>
    </lineage>
</organism>
<dbReference type="InterPro" id="IPR037229">
    <property type="entry name" value="Ribosomal_bL35_sf"/>
</dbReference>
<keyword evidence="2" id="KW-0689">Ribosomal protein</keyword>
<dbReference type="AlphaFoldDB" id="A0A507C9N7"/>
<dbReference type="OrthoDB" id="162638at2759"/>
<dbReference type="GO" id="GO:0005840">
    <property type="term" value="C:ribosome"/>
    <property type="evidence" value="ECO:0007669"/>
    <property type="project" value="UniProtKB-KW"/>
</dbReference>
<dbReference type="SUPFAM" id="SSF143034">
    <property type="entry name" value="L35p-like"/>
    <property type="match status" value="1"/>
</dbReference>
<dbReference type="GO" id="GO:0006412">
    <property type="term" value="P:translation"/>
    <property type="evidence" value="ECO:0007669"/>
    <property type="project" value="InterPro"/>
</dbReference>
<sequence length="185" mass="21980">MQAHIPRHLRLVCQLDTRLIPRQAPWMHSLKTNQTEQPKQLRSITSTSSIHHQMPHSPCTYTPWLSIIPPLLYRRPTSNALTLVNQVRTKKTEGRTIMLNSARVKEPSKRKGKKYKLKNHQAAVKRWIVMANGMFKRAQAGKRHLNSKMRAWKRKAKRRRVLATGTQRRMLRRLVPYYRKRYMKE</sequence>
<dbReference type="Gene3D" id="4.10.410.60">
    <property type="match status" value="1"/>
</dbReference>
<keyword evidence="5" id="KW-1185">Reference proteome</keyword>
<dbReference type="GO" id="GO:0003735">
    <property type="term" value="F:structural constituent of ribosome"/>
    <property type="evidence" value="ECO:0007669"/>
    <property type="project" value="InterPro"/>
</dbReference>